<dbReference type="PROSITE" id="PS51257">
    <property type="entry name" value="PROKAR_LIPOPROTEIN"/>
    <property type="match status" value="1"/>
</dbReference>
<accession>A0A7C9VF10</accession>
<proteinExistence type="predicted"/>
<protein>
    <submittedName>
        <fullName evidence="2">Uncharacterized protein</fullName>
    </submittedName>
</protein>
<feature type="compositionally biased region" description="Basic and acidic residues" evidence="1">
    <location>
        <begin position="97"/>
        <end position="115"/>
    </location>
</feature>
<organism evidence="2 3">
    <name type="scientific">Mesorhizobium zhangyense</name>
    <dbReference type="NCBI Taxonomy" id="1776730"/>
    <lineage>
        <taxon>Bacteria</taxon>
        <taxon>Pseudomonadati</taxon>
        <taxon>Pseudomonadota</taxon>
        <taxon>Alphaproteobacteria</taxon>
        <taxon>Hyphomicrobiales</taxon>
        <taxon>Phyllobacteriaceae</taxon>
        <taxon>Mesorhizobium</taxon>
    </lineage>
</organism>
<evidence type="ECO:0000313" key="2">
    <source>
        <dbReference type="EMBL" id="NGN43352.1"/>
    </source>
</evidence>
<dbReference type="Proteomes" id="UP000481252">
    <property type="component" value="Unassembled WGS sequence"/>
</dbReference>
<feature type="compositionally biased region" description="Basic and acidic residues" evidence="1">
    <location>
        <begin position="141"/>
        <end position="150"/>
    </location>
</feature>
<gene>
    <name evidence="2" type="ORF">G6N74_19975</name>
</gene>
<comment type="caution">
    <text evidence="2">The sequence shown here is derived from an EMBL/GenBank/DDBJ whole genome shotgun (WGS) entry which is preliminary data.</text>
</comment>
<feature type="compositionally biased region" description="Basic and acidic residues" evidence="1">
    <location>
        <begin position="55"/>
        <end position="74"/>
    </location>
</feature>
<reference evidence="2 3" key="1">
    <citation type="submission" date="2020-02" db="EMBL/GenBank/DDBJ databases">
        <title>Genome sequence of the type strain CGMCC 1.15528 of Mesorhizobium zhangyense.</title>
        <authorList>
            <person name="Gao J."/>
            <person name="Sun J."/>
        </authorList>
    </citation>
    <scope>NUCLEOTIDE SEQUENCE [LARGE SCALE GENOMIC DNA]</scope>
    <source>
        <strain evidence="2 3">CGMCC 1.15528</strain>
    </source>
</reference>
<dbReference type="EMBL" id="JAAKZG010000009">
    <property type="protein sequence ID" value="NGN43352.1"/>
    <property type="molecule type" value="Genomic_DNA"/>
</dbReference>
<evidence type="ECO:0000313" key="3">
    <source>
        <dbReference type="Proteomes" id="UP000481252"/>
    </source>
</evidence>
<feature type="region of interest" description="Disordered" evidence="1">
    <location>
        <begin position="54"/>
        <end position="150"/>
    </location>
</feature>
<name>A0A7C9VF10_9HYPH</name>
<keyword evidence="3" id="KW-1185">Reference proteome</keyword>
<dbReference type="AlphaFoldDB" id="A0A7C9VF10"/>
<evidence type="ECO:0000256" key="1">
    <source>
        <dbReference type="SAM" id="MobiDB-lite"/>
    </source>
</evidence>
<feature type="region of interest" description="Disordered" evidence="1">
    <location>
        <begin position="162"/>
        <end position="202"/>
    </location>
</feature>
<sequence>MTEMTRARWMVFAPLVASSLAVSGCMSGPTYGTDKTSTEQLVGDVTGILSMAPKNRGDIEYKPRPDLVKPKPGEKLNLPAPQESIVNADASQWPESPEQKRTRLRAEATENRDTPGWRPQILGDLGAPSSSSVSRPGVTERTMDSGVEKVGKQAEQRAAFNQRLAETKQGSPTTRKFLSEPPLTYREPSATAPVGDVGEDEVKKERRLKAQATKKTGNSWRDVLPW</sequence>